<dbReference type="Proteomes" id="UP000039324">
    <property type="component" value="Unassembled WGS sequence"/>
</dbReference>
<dbReference type="EMBL" id="CDSF01000001">
    <property type="protein sequence ID" value="CEO94734.1"/>
    <property type="molecule type" value="Genomic_DNA"/>
</dbReference>
<dbReference type="PANTHER" id="PTHR28663:SF1">
    <property type="entry name" value="CILIA- AND FLAGELLA- ASSOCIATED PROTEIN 210"/>
    <property type="match status" value="1"/>
</dbReference>
<evidence type="ECO:0000313" key="5">
    <source>
        <dbReference type="EMBL" id="CEO94734.1"/>
    </source>
</evidence>
<proteinExistence type="predicted"/>
<gene>
    <name evidence="5" type="ORF">PBRA_000520</name>
    <name evidence="6" type="ORF">PLBR_LOCUS222</name>
</gene>
<dbReference type="Pfam" id="PF13868">
    <property type="entry name" value="TPH"/>
    <property type="match status" value="1"/>
</dbReference>
<feature type="coiled-coil region" evidence="2">
    <location>
        <begin position="182"/>
        <end position="298"/>
    </location>
</feature>
<dbReference type="PANTHER" id="PTHR28663">
    <property type="entry name" value="COILED-COIL DOMAIN-CONTAINING PROTEIN 173"/>
    <property type="match status" value="1"/>
</dbReference>
<reference evidence="6 8" key="2">
    <citation type="submission" date="2018-03" db="EMBL/GenBank/DDBJ databases">
        <authorList>
            <person name="Fogelqvist J."/>
        </authorList>
    </citation>
    <scope>NUCLEOTIDE SEQUENCE [LARGE SCALE GENOMIC DNA]</scope>
</reference>
<evidence type="ECO:0000313" key="7">
    <source>
        <dbReference type="Proteomes" id="UP000039324"/>
    </source>
</evidence>
<keyword evidence="1 2" id="KW-0175">Coiled coil</keyword>
<accession>A0A0G4IHS5</accession>
<evidence type="ECO:0000256" key="1">
    <source>
        <dbReference type="ARBA" id="ARBA00023054"/>
    </source>
</evidence>
<protein>
    <recommendedName>
        <fullName evidence="4">Trichohyalin-plectin-homology domain-containing protein</fullName>
    </recommendedName>
</protein>
<dbReference type="AlphaFoldDB" id="A0A0G4IHS5"/>
<dbReference type="EMBL" id="OVEO01000001">
    <property type="protein sequence ID" value="SPQ93007.1"/>
    <property type="molecule type" value="Genomic_DNA"/>
</dbReference>
<feature type="domain" description="Trichohyalin-plectin-homology" evidence="4">
    <location>
        <begin position="110"/>
        <end position="412"/>
    </location>
</feature>
<evidence type="ECO:0000256" key="3">
    <source>
        <dbReference type="SAM" id="MobiDB-lite"/>
    </source>
</evidence>
<geneLocation type="mitochondrion" evidence="6"/>
<evidence type="ECO:0000313" key="6">
    <source>
        <dbReference type="EMBL" id="SPQ93007.1"/>
    </source>
</evidence>
<feature type="region of interest" description="Disordered" evidence="3">
    <location>
        <begin position="409"/>
        <end position="432"/>
    </location>
</feature>
<dbReference type="InterPro" id="IPR043597">
    <property type="entry name" value="TPH_dom"/>
</dbReference>
<dbReference type="OrthoDB" id="331765at2759"/>
<reference evidence="5 7" key="1">
    <citation type="submission" date="2015-02" db="EMBL/GenBank/DDBJ databases">
        <authorList>
            <person name="Chooi Y.-H."/>
        </authorList>
    </citation>
    <scope>NUCLEOTIDE SEQUENCE [LARGE SCALE GENOMIC DNA]</scope>
    <source>
        <strain evidence="5">E3</strain>
    </source>
</reference>
<dbReference type="OMA" id="NWGNTID"/>
<keyword evidence="7" id="KW-1185">Reference proteome</keyword>
<evidence type="ECO:0000256" key="2">
    <source>
        <dbReference type="SAM" id="Coils"/>
    </source>
</evidence>
<sequence>MSGQQWRSAPGATIISKSTLDRIRQSVAPRGAASTDERLHKLLALKERSAARVKTWGNTLEASRQKLQRERAKRLEEAEAAQVLIDIAEQKLQEANRRAVIDRADRARFEDSDPVKRLASAMLLSDIMVDRDVCRRVKNAIRQEEEATEERFQAHLKAQLEVSQVTEHAQHAKRHERQLEAAVVIRQQKKELEARRAQAIEEERREGDRLRQQAERERVCEEEEDRQVALERAAAMQQQVKANQQRIEEKRLAKLAEVEALEQAKRRSEERQRLTDLLKSKNEERARVKLQIREAINERVSREQRERQAAVEHREELAMQQTNDVEKEREAARKRKQADLLAQMKAQIAAQISDIKARKDAERLENEQALARAIQEAQAYQREEQEKLAVSRQKAQDLAKFHRAQIASRSALKSSISDKDPGTETQKVNAAQDAQKFRQFAKQVTEAYAKEGKSTLPIVLALKRMDLSDEVPGQRQRQPAHDTCPY</sequence>
<evidence type="ECO:0000259" key="4">
    <source>
        <dbReference type="Pfam" id="PF13868"/>
    </source>
</evidence>
<dbReference type="InterPro" id="IPR039986">
    <property type="entry name" value="CFAP210"/>
</dbReference>
<evidence type="ECO:0000313" key="8">
    <source>
        <dbReference type="Proteomes" id="UP000290189"/>
    </source>
</evidence>
<name>A0A0G4IHS5_PLABS</name>
<organism evidence="5 7">
    <name type="scientific">Plasmodiophora brassicae</name>
    <name type="common">Clubroot disease agent</name>
    <dbReference type="NCBI Taxonomy" id="37360"/>
    <lineage>
        <taxon>Eukaryota</taxon>
        <taxon>Sar</taxon>
        <taxon>Rhizaria</taxon>
        <taxon>Endomyxa</taxon>
        <taxon>Phytomyxea</taxon>
        <taxon>Plasmodiophorida</taxon>
        <taxon>Plasmodiophoridae</taxon>
        <taxon>Plasmodiophora</taxon>
    </lineage>
</organism>
<keyword evidence="6" id="KW-0496">Mitochondrion</keyword>
<dbReference type="Proteomes" id="UP000290189">
    <property type="component" value="Unassembled WGS sequence"/>
</dbReference>